<name>A0ABU0KSH1_9BACL</name>
<protein>
    <submittedName>
        <fullName evidence="9">Drug/metabolite transporter (DMT)-like permease</fullName>
    </submittedName>
</protein>
<dbReference type="Pfam" id="PF00892">
    <property type="entry name" value="EamA"/>
    <property type="match status" value="2"/>
</dbReference>
<feature type="transmembrane region" description="Helical" evidence="7">
    <location>
        <begin position="130"/>
        <end position="150"/>
    </location>
</feature>
<comment type="caution">
    <text evidence="9">The sequence shown here is derived from an EMBL/GenBank/DDBJ whole genome shotgun (WGS) entry which is preliminary data.</text>
</comment>
<comment type="subcellular location">
    <subcellularLocation>
        <location evidence="1">Cell membrane</location>
        <topology evidence="1">Multi-pass membrane protein</topology>
    </subcellularLocation>
</comment>
<dbReference type="PANTHER" id="PTHR32322:SF18">
    <property type="entry name" value="S-ADENOSYLMETHIONINE_S-ADENOSYLHOMOCYSTEINE TRANSPORTER"/>
    <property type="match status" value="1"/>
</dbReference>
<keyword evidence="3" id="KW-1003">Cell membrane</keyword>
<feature type="transmembrane region" description="Helical" evidence="7">
    <location>
        <begin position="184"/>
        <end position="203"/>
    </location>
</feature>
<feature type="transmembrane region" description="Helical" evidence="7">
    <location>
        <begin position="223"/>
        <end position="241"/>
    </location>
</feature>
<dbReference type="PANTHER" id="PTHR32322">
    <property type="entry name" value="INNER MEMBRANE TRANSPORTER"/>
    <property type="match status" value="1"/>
</dbReference>
<feature type="domain" description="EamA" evidence="8">
    <location>
        <begin position="12"/>
        <end position="135"/>
    </location>
</feature>
<dbReference type="InterPro" id="IPR050638">
    <property type="entry name" value="AA-Vitamin_Transporters"/>
</dbReference>
<feature type="transmembrane region" description="Helical" evidence="7">
    <location>
        <begin position="156"/>
        <end position="177"/>
    </location>
</feature>
<feature type="transmembrane region" description="Helical" evidence="7">
    <location>
        <begin position="69"/>
        <end position="94"/>
    </location>
</feature>
<evidence type="ECO:0000313" key="10">
    <source>
        <dbReference type="Proteomes" id="UP001242811"/>
    </source>
</evidence>
<evidence type="ECO:0000313" key="9">
    <source>
        <dbReference type="EMBL" id="MDQ0492380.1"/>
    </source>
</evidence>
<accession>A0ABU0KSH1</accession>
<evidence type="ECO:0000256" key="4">
    <source>
        <dbReference type="ARBA" id="ARBA00022692"/>
    </source>
</evidence>
<keyword evidence="10" id="KW-1185">Reference proteome</keyword>
<proteinExistence type="inferred from homology"/>
<dbReference type="Proteomes" id="UP001242811">
    <property type="component" value="Unassembled WGS sequence"/>
</dbReference>
<dbReference type="InterPro" id="IPR000620">
    <property type="entry name" value="EamA_dom"/>
</dbReference>
<dbReference type="EMBL" id="JAUSWA010000002">
    <property type="protein sequence ID" value="MDQ0492380.1"/>
    <property type="molecule type" value="Genomic_DNA"/>
</dbReference>
<dbReference type="RefSeq" id="WP_152379922.1">
    <property type="nucleotide sequence ID" value="NZ_CP045298.1"/>
</dbReference>
<feature type="transmembrane region" description="Helical" evidence="7">
    <location>
        <begin position="277"/>
        <end position="295"/>
    </location>
</feature>
<keyword evidence="5 7" id="KW-1133">Transmembrane helix</keyword>
<keyword evidence="6 7" id="KW-0472">Membrane</keyword>
<feature type="transmembrane region" description="Helical" evidence="7">
    <location>
        <begin position="36"/>
        <end position="57"/>
    </location>
</feature>
<sequence>MNKATILTYMELVIATVIVGSSVVVGKLVVMRLPVFLSQSASLAVALLFLVPIVLVRHKNSLRISKRDALILFIQALIGMFLFRVLMLYGLAYASASESGILTSLTPAIIALLSYVLLREKITLRPGLGIACSLLDVLALQLPHISALWLNTPHATSFIGMLLVLSAVFGEAALTVLRKMLSSHVSSLLGTMYITLFSFLMFLACSFGEARRFNFNHVGAGEIGLVLYYGIFVTALAYILWFRGVSRVAASTAAVYTGCIPVSTLLLSYIILREPFLFTHLAGAGFVFLGIMLISRGERR</sequence>
<evidence type="ECO:0000256" key="3">
    <source>
        <dbReference type="ARBA" id="ARBA00022475"/>
    </source>
</evidence>
<evidence type="ECO:0000256" key="6">
    <source>
        <dbReference type="ARBA" id="ARBA00023136"/>
    </source>
</evidence>
<dbReference type="InterPro" id="IPR037185">
    <property type="entry name" value="EmrE-like"/>
</dbReference>
<evidence type="ECO:0000256" key="2">
    <source>
        <dbReference type="ARBA" id="ARBA00007362"/>
    </source>
</evidence>
<dbReference type="SUPFAM" id="SSF103481">
    <property type="entry name" value="Multidrug resistance efflux transporter EmrE"/>
    <property type="match status" value="2"/>
</dbReference>
<feature type="domain" description="EamA" evidence="8">
    <location>
        <begin position="159"/>
        <end position="295"/>
    </location>
</feature>
<evidence type="ECO:0000259" key="8">
    <source>
        <dbReference type="Pfam" id="PF00892"/>
    </source>
</evidence>
<evidence type="ECO:0000256" key="5">
    <source>
        <dbReference type="ARBA" id="ARBA00022989"/>
    </source>
</evidence>
<organism evidence="9 10">
    <name type="scientific">Paenibacillus brasilensis</name>
    <dbReference type="NCBI Taxonomy" id="128574"/>
    <lineage>
        <taxon>Bacteria</taxon>
        <taxon>Bacillati</taxon>
        <taxon>Bacillota</taxon>
        <taxon>Bacilli</taxon>
        <taxon>Bacillales</taxon>
        <taxon>Paenibacillaceae</taxon>
        <taxon>Paenibacillus</taxon>
    </lineage>
</organism>
<evidence type="ECO:0000256" key="1">
    <source>
        <dbReference type="ARBA" id="ARBA00004651"/>
    </source>
</evidence>
<feature type="transmembrane region" description="Helical" evidence="7">
    <location>
        <begin position="12"/>
        <end position="30"/>
    </location>
</feature>
<feature type="transmembrane region" description="Helical" evidence="7">
    <location>
        <begin position="100"/>
        <end position="118"/>
    </location>
</feature>
<gene>
    <name evidence="9" type="ORF">QOZ95_000527</name>
</gene>
<comment type="similarity">
    <text evidence="2">Belongs to the EamA transporter family.</text>
</comment>
<keyword evidence="4 7" id="KW-0812">Transmembrane</keyword>
<evidence type="ECO:0000256" key="7">
    <source>
        <dbReference type="SAM" id="Phobius"/>
    </source>
</evidence>
<reference evidence="9 10" key="1">
    <citation type="submission" date="2023-07" db="EMBL/GenBank/DDBJ databases">
        <title>Genomic Encyclopedia of Type Strains, Phase IV (KMG-IV): sequencing the most valuable type-strain genomes for metagenomic binning, comparative biology and taxonomic classification.</title>
        <authorList>
            <person name="Goeker M."/>
        </authorList>
    </citation>
    <scope>NUCLEOTIDE SEQUENCE [LARGE SCALE GENOMIC DNA]</scope>
    <source>
        <strain evidence="9 10">DSM 14914</strain>
    </source>
</reference>
<feature type="transmembrane region" description="Helical" evidence="7">
    <location>
        <begin position="253"/>
        <end position="271"/>
    </location>
</feature>